<dbReference type="InterPro" id="IPR038599">
    <property type="entry name" value="LAP1C-like_C_sf"/>
</dbReference>
<keyword evidence="2" id="KW-0812">Transmembrane</keyword>
<keyword evidence="5" id="KW-0862">Zinc</keyword>
<keyword evidence="7" id="KW-0472">Membrane</keyword>
<evidence type="ECO:0000313" key="12">
    <source>
        <dbReference type="Proteomes" id="UP000801492"/>
    </source>
</evidence>
<evidence type="ECO:0000259" key="10">
    <source>
        <dbReference type="PROSITE" id="PS50808"/>
    </source>
</evidence>
<dbReference type="GO" id="GO:0008270">
    <property type="term" value="F:zinc ion binding"/>
    <property type="evidence" value="ECO:0007669"/>
    <property type="project" value="UniProtKB-KW"/>
</dbReference>
<sequence>MAENNENIPWPLYNEYFSYHEKKGQNITVKCMLCLPVTKLLSTAVNSSSNLRKHLQRQHPAKLKILEPKKAEKRKYEDTPSTSTKIQKTSNTLTNWKIQPLQVVDNKSFIDLVMLGRDSALSVMCSKTLRSNLVQDAERMRNNICSTLEQIDFVATTADCWSNGKRSFLGVTAHWINPSTLERESAALACRRLKGKHTFDVLARQMYSIYLDYSIQNKIVCTTMDNGSKFCKAFRYYVINKNILSYILSTIWFSFFNRVYENQELEERENEDDNDEEFIELTSLLEGDDYSTEIILPPHHRCACHTLHLVATKDAEKAMINARYKQIFRSTVAKCHKLWAKQNQSTQAADKIKDVLGAYLKTPVVTRWNSLYDAMLQINNHITHVPDSINTCMDFCALPRFTDAEREFIKEYCQVMCPLSTALDILQGEKGIYMGYLLPVLYSLKDKLDAQIMKSLIYCKPLVQVLLEGIEYRQSIWWKKELVLARCVHPRFKLAWLKDSEKREQAENWVYEEIPSPNPKMQTSGAADLEYNDFFCLTFNADVHTKTPHEQVKIFLSEQPKETDSFSCSALRKLFIKHNTALPTSASAERLFRFAGNVLSQKRCQLTDDIEEITTTPERYKKKSHRSKSKLTENSESECSVSDCENDTAQSNSYSSSYSSDRIPYKKSKKVSLSNEEYKEFSRNPICCLMIAIAVIVLGCGLFFWTFPNSESVESLHYGNKVTIQDLQSNFPLQSEELWNALESGIQEVKKLNKPSVFLFLHEEEAKDTINNMLSDASKYAECILNGDCEVQPIVVTSSNLNSEKAITDYGYVINKYKSELERKSVMIVKDLDQVSGKVAQAFHSMCDEYTPLVEKTVFFFTMKVDNLRSIPKSNVHIAEDILRSNWSNLDEDIFEPLFTRISSIVLRIVPENT</sequence>
<evidence type="ECO:0000256" key="5">
    <source>
        <dbReference type="ARBA" id="ARBA00022833"/>
    </source>
</evidence>
<evidence type="ECO:0000256" key="1">
    <source>
        <dbReference type="ARBA" id="ARBA00004370"/>
    </source>
</evidence>
<evidence type="ECO:0000256" key="3">
    <source>
        <dbReference type="ARBA" id="ARBA00022723"/>
    </source>
</evidence>
<dbReference type="InterPro" id="IPR003656">
    <property type="entry name" value="Znf_BED"/>
</dbReference>
<evidence type="ECO:0000256" key="4">
    <source>
        <dbReference type="ARBA" id="ARBA00022771"/>
    </source>
</evidence>
<reference evidence="11" key="1">
    <citation type="submission" date="2019-08" db="EMBL/GenBank/DDBJ databases">
        <title>The genome of the North American firefly Photinus pyralis.</title>
        <authorList>
            <consortium name="Photinus pyralis genome working group"/>
            <person name="Fallon T.R."/>
            <person name="Sander Lower S.E."/>
            <person name="Weng J.-K."/>
        </authorList>
    </citation>
    <scope>NUCLEOTIDE SEQUENCE</scope>
    <source>
        <strain evidence="11">TRF0915ILg1</strain>
        <tissue evidence="11">Whole body</tissue>
    </source>
</reference>
<evidence type="ECO:0000256" key="7">
    <source>
        <dbReference type="ARBA" id="ARBA00023136"/>
    </source>
</evidence>
<feature type="compositionally biased region" description="Low complexity" evidence="9">
    <location>
        <begin position="651"/>
        <end position="660"/>
    </location>
</feature>
<dbReference type="PROSITE" id="PS50808">
    <property type="entry name" value="ZF_BED"/>
    <property type="match status" value="1"/>
</dbReference>
<keyword evidence="4 8" id="KW-0863">Zinc-finger</keyword>
<dbReference type="GO" id="GO:0003677">
    <property type="term" value="F:DNA binding"/>
    <property type="evidence" value="ECO:0007669"/>
    <property type="project" value="InterPro"/>
</dbReference>
<evidence type="ECO:0000256" key="6">
    <source>
        <dbReference type="ARBA" id="ARBA00022989"/>
    </source>
</evidence>
<dbReference type="EMBL" id="VTPC01089916">
    <property type="protein sequence ID" value="KAF2885516.1"/>
    <property type="molecule type" value="Genomic_DNA"/>
</dbReference>
<dbReference type="InterPro" id="IPR012337">
    <property type="entry name" value="RNaseH-like_sf"/>
</dbReference>
<feature type="domain" description="BED-type" evidence="10">
    <location>
        <begin position="4"/>
        <end position="66"/>
    </location>
</feature>
<dbReference type="SUPFAM" id="SSF53098">
    <property type="entry name" value="Ribonuclease H-like"/>
    <property type="match status" value="1"/>
</dbReference>
<name>A0A8K0CH19_IGNLU</name>
<gene>
    <name evidence="11" type="ORF">ILUMI_20666</name>
</gene>
<evidence type="ECO:0000256" key="9">
    <source>
        <dbReference type="SAM" id="MobiDB-lite"/>
    </source>
</evidence>
<feature type="region of interest" description="Disordered" evidence="9">
    <location>
        <begin position="641"/>
        <end position="661"/>
    </location>
</feature>
<evidence type="ECO:0000256" key="2">
    <source>
        <dbReference type="ARBA" id="ARBA00022692"/>
    </source>
</evidence>
<dbReference type="OrthoDB" id="6258998at2759"/>
<comment type="caution">
    <text evidence="11">The sequence shown here is derived from an EMBL/GenBank/DDBJ whole genome shotgun (WGS) entry which is preliminary data.</text>
</comment>
<dbReference type="Gene3D" id="3.40.50.12190">
    <property type="match status" value="1"/>
</dbReference>
<dbReference type="PANTHER" id="PTHR47501">
    <property type="entry name" value="TRANSPOSASE-RELATED"/>
    <property type="match status" value="1"/>
</dbReference>
<dbReference type="Proteomes" id="UP000801492">
    <property type="component" value="Unassembled WGS sequence"/>
</dbReference>
<protein>
    <recommendedName>
        <fullName evidence="10">BED-type domain-containing protein</fullName>
    </recommendedName>
</protein>
<accession>A0A8K0CH19</accession>
<keyword evidence="3" id="KW-0479">Metal-binding</keyword>
<organism evidence="11 12">
    <name type="scientific">Ignelater luminosus</name>
    <name type="common">Cucubano</name>
    <name type="synonym">Pyrophorus luminosus</name>
    <dbReference type="NCBI Taxonomy" id="2038154"/>
    <lineage>
        <taxon>Eukaryota</taxon>
        <taxon>Metazoa</taxon>
        <taxon>Ecdysozoa</taxon>
        <taxon>Arthropoda</taxon>
        <taxon>Hexapoda</taxon>
        <taxon>Insecta</taxon>
        <taxon>Pterygota</taxon>
        <taxon>Neoptera</taxon>
        <taxon>Endopterygota</taxon>
        <taxon>Coleoptera</taxon>
        <taxon>Polyphaga</taxon>
        <taxon>Elateriformia</taxon>
        <taxon>Elateroidea</taxon>
        <taxon>Elateridae</taxon>
        <taxon>Agrypninae</taxon>
        <taxon>Pyrophorini</taxon>
        <taxon>Ignelater</taxon>
    </lineage>
</organism>
<evidence type="ECO:0000313" key="11">
    <source>
        <dbReference type="EMBL" id="KAF2885516.1"/>
    </source>
</evidence>
<dbReference type="GO" id="GO:0016020">
    <property type="term" value="C:membrane"/>
    <property type="evidence" value="ECO:0007669"/>
    <property type="project" value="UniProtKB-SubCell"/>
</dbReference>
<dbReference type="PANTHER" id="PTHR47501:SF5">
    <property type="entry name" value="HAT C-TERMINAL DIMERISATION DOMAIN-CONTAINING PROTEIN"/>
    <property type="match status" value="1"/>
</dbReference>
<proteinExistence type="predicted"/>
<keyword evidence="12" id="KW-1185">Reference proteome</keyword>
<evidence type="ECO:0000256" key="8">
    <source>
        <dbReference type="PROSITE-ProRule" id="PRU00027"/>
    </source>
</evidence>
<dbReference type="Pfam" id="PF02892">
    <property type="entry name" value="zf-BED"/>
    <property type="match status" value="1"/>
</dbReference>
<dbReference type="AlphaFoldDB" id="A0A8K0CH19"/>
<comment type="subcellular location">
    <subcellularLocation>
        <location evidence="1">Membrane</location>
    </subcellularLocation>
</comment>
<keyword evidence="6" id="KW-1133">Transmembrane helix</keyword>